<gene>
    <name evidence="1" type="ORF">GOOTI_025_00120</name>
</gene>
<dbReference type="Proteomes" id="UP000005038">
    <property type="component" value="Unassembled WGS sequence"/>
</dbReference>
<reference evidence="1" key="1">
    <citation type="submission" date="2012-02" db="EMBL/GenBank/DDBJ databases">
        <title>Whole genome shotgun sequence of Gordonia otitidis NBRC 100426.</title>
        <authorList>
            <person name="Yoshida I."/>
            <person name="Hosoyama A."/>
            <person name="Tsuchikane K."/>
            <person name="Katsumata H."/>
            <person name="Yamazaki S."/>
            <person name="Fujita N."/>
        </authorList>
    </citation>
    <scope>NUCLEOTIDE SEQUENCE [LARGE SCALE GENOMIC DNA]</scope>
    <source>
        <strain evidence="1">NBRC 100426</strain>
    </source>
</reference>
<organism evidence="1 2">
    <name type="scientific">Gordonia otitidis (strain DSM 44809 / CCUG 52243 / JCM 12355 / NBRC 100426 / IFM 10032)</name>
    <dbReference type="NCBI Taxonomy" id="1108044"/>
    <lineage>
        <taxon>Bacteria</taxon>
        <taxon>Bacillati</taxon>
        <taxon>Actinomycetota</taxon>
        <taxon>Actinomycetes</taxon>
        <taxon>Mycobacteriales</taxon>
        <taxon>Gordoniaceae</taxon>
        <taxon>Gordonia</taxon>
    </lineage>
</organism>
<name>H5TGX4_GORO1</name>
<sequence>MWTRTVATVNDDLPSFSEILTRMVTTAAIEVGMSQVTGQPPNPGSVVQVLADGMMERRRAKAETFVGDLVERVGEDALLAAIERDPERDALLWAAIQAVMASGLEAKRVYLGQVVANALVSDEAIDEAQLIVAALSDVDGPHVRALARLAATDTNEGFESVVGEQSVPVLATLLRVGALLPLGSIIDGGDGVGTINLPEPGQMGVSGVTEFGRMLLASLREAGLIEP</sequence>
<keyword evidence="2" id="KW-1185">Reference proteome</keyword>
<protein>
    <submittedName>
        <fullName evidence="1">Uncharacterized protein</fullName>
    </submittedName>
</protein>
<evidence type="ECO:0000313" key="2">
    <source>
        <dbReference type="Proteomes" id="UP000005038"/>
    </source>
</evidence>
<accession>H5TGX4</accession>
<comment type="caution">
    <text evidence="1">The sequence shown here is derived from an EMBL/GenBank/DDBJ whole genome shotgun (WGS) entry which is preliminary data.</text>
</comment>
<dbReference type="AlphaFoldDB" id="H5TGX4"/>
<dbReference type="EMBL" id="BAFB01000025">
    <property type="protein sequence ID" value="GAB32732.1"/>
    <property type="molecule type" value="Genomic_DNA"/>
</dbReference>
<evidence type="ECO:0000313" key="1">
    <source>
        <dbReference type="EMBL" id="GAB32732.1"/>
    </source>
</evidence>
<proteinExistence type="predicted"/>